<accession>A0A1J1GP94</accession>
<proteinExistence type="predicted"/>
<sequence>MFVFILKNTKLPYVSNVLSQIKYFHLKSNFISVNFNHGYNKKENRLNKKRKIHLLFDESLNIQDKLILFKNLPKCKGENFEEICAKKVYKYLLSEYKKCFNFMSFCEIIETIKIFIEIDKKFNYDFYISMKNVDKKVMNKLNELDFREKDVSFHKREIIGKICNRMIKYVHEISGNELIHFIIYFYRWNKNDKNLVLFYNFYFNHVFNNLFLFNHEIYKILFILNTYLINSNSNDIFNKCSNGKSKLKFCYFKEFKNKENYYIKIKEEEIYKKYLHKFYEDIDKIENEKVLNILKLYVDNSFFNINIDLKIFDNLHKNLSSKNLDYLIKLLKICCIMIKKHNYENGIINSTVKQIILSIYQFLRENKLKKKVLCDIKYSILLNSVNNKKILKKIIDHNFVLFYEYLLKILSNIKFVSVHSLSISLISLKNIYFTLLKNKYSIDNMLFYSTMKYSLYLSNIFLEKCIEMENKNAMYVLSNNNIGSDTTLENMKEIKIIKKNEYFFYKIENYIDFNFKLKENDLLFIKILSNSFVKINHVYNSYDFYLLFNNISCILYYFLVNRNTITKFNDTYIYILNDLSYIYKNIRSQCRNDKFISSYIKELICNNILKVSNLYIKNLYKENNFLKDQYICSLIFLNNLFFDKIALFDSIYNIWCHVYKAYNYFKTNRLINEDIISLLLLTCSKFQFFIENNTNNRYCRKELVTLKYNIIDDLTKNYLNTYEYISLDNFSKIFISLSNSKYMYEVNENLLIKSLHNEIIKIKKLKKGSCVYNNITYDNNTNKKLEDIFIKNIKHELFLNFTKIIECLIKLNIFLHLKKKDTYLNMYKKTFCYIHLKENILKKLLYIANNLYIYQIYSYTCEILKKSIGKNFSYNFKNNVENKIFEDVIRYISEDDYIEISNTIFILFYDYLENLYDVKYKNGLIFPLKDNAHFVKIKRDNKRISVLNNNQIIKSDNSEICIYDNGNNIYTKNEEIINNYNEIDISSNYSENSVDNILKKGGNIIYDIINLLGFLKIDKNKLILFQVYMYLYDIKKFKKTNSCSMFHMEVFSILKDMSSTHLRNFKIKNEEPSFLYTIDIVLFKIK</sequence>
<dbReference type="EMBL" id="CVMV01000022">
    <property type="protein sequence ID" value="CRG94313.1"/>
    <property type="molecule type" value="Genomic_DNA"/>
</dbReference>
<reference evidence="1" key="1">
    <citation type="submission" date="2015-04" db="EMBL/GenBank/DDBJ databases">
        <authorList>
            <consortium name="Pathogen Informatics"/>
        </authorList>
    </citation>
    <scope>NUCLEOTIDE SEQUENCE [LARGE SCALE GENOMIC DNA]</scope>
    <source>
        <strain evidence="1">8A</strain>
    </source>
</reference>
<dbReference type="AlphaFoldDB" id="A0A1J1GP94"/>
<evidence type="ECO:0000313" key="2">
    <source>
        <dbReference type="Proteomes" id="UP000220797"/>
    </source>
</evidence>
<dbReference type="RefSeq" id="XP_028527134.1">
    <property type="nucleotide sequence ID" value="XM_028670375.1"/>
</dbReference>
<dbReference type="OrthoDB" id="391998at2759"/>
<keyword evidence="2" id="KW-1185">Reference proteome</keyword>
<dbReference type="GeneID" id="39732547"/>
<dbReference type="Proteomes" id="UP000220797">
    <property type="component" value="Unassembled WGS sequence"/>
</dbReference>
<dbReference type="OMA" id="NFYFNHV"/>
<protein>
    <submittedName>
        <fullName evidence="1">Uncharacterized protein</fullName>
    </submittedName>
</protein>
<name>A0A1J1GP94_PLAGA</name>
<gene>
    <name evidence="1" type="ORF">PGAL8A_00401700</name>
</gene>
<organism evidence="1 2">
    <name type="scientific">Plasmodium gallinaceum</name>
    <dbReference type="NCBI Taxonomy" id="5849"/>
    <lineage>
        <taxon>Eukaryota</taxon>
        <taxon>Sar</taxon>
        <taxon>Alveolata</taxon>
        <taxon>Apicomplexa</taxon>
        <taxon>Aconoidasida</taxon>
        <taxon>Haemosporida</taxon>
        <taxon>Plasmodiidae</taxon>
        <taxon>Plasmodium</taxon>
        <taxon>Plasmodium (Haemamoeba)</taxon>
    </lineage>
</organism>
<comment type="caution">
    <text evidence="1">The sequence shown here is derived from an EMBL/GenBank/DDBJ whole genome shotgun (WGS) entry which is preliminary data.</text>
</comment>
<evidence type="ECO:0000313" key="1">
    <source>
        <dbReference type="EMBL" id="CRG94313.1"/>
    </source>
</evidence>
<dbReference type="VEuPathDB" id="PlasmoDB:PGAL8A_00401700"/>